<evidence type="ECO:0000259" key="8">
    <source>
        <dbReference type="Pfam" id="PF09335"/>
    </source>
</evidence>
<proteinExistence type="inferred from homology"/>
<name>A0A6J4NYG7_9ACTN</name>
<evidence type="ECO:0000256" key="4">
    <source>
        <dbReference type="ARBA" id="ARBA00022692"/>
    </source>
</evidence>
<gene>
    <name evidence="9" type="ORF">AVDCRST_MAG03-1224</name>
</gene>
<feature type="transmembrane region" description="Helical" evidence="7">
    <location>
        <begin position="21"/>
        <end position="47"/>
    </location>
</feature>
<dbReference type="InterPro" id="IPR032816">
    <property type="entry name" value="VTT_dom"/>
</dbReference>
<evidence type="ECO:0000256" key="2">
    <source>
        <dbReference type="ARBA" id="ARBA00008640"/>
    </source>
</evidence>
<feature type="transmembrane region" description="Helical" evidence="7">
    <location>
        <begin position="205"/>
        <end position="224"/>
    </location>
</feature>
<evidence type="ECO:0000256" key="6">
    <source>
        <dbReference type="ARBA" id="ARBA00023136"/>
    </source>
</evidence>
<protein>
    <recommendedName>
        <fullName evidence="7">TVP38/TMEM64 family membrane protein</fullName>
    </recommendedName>
</protein>
<dbReference type="AlphaFoldDB" id="A0A6J4NYG7"/>
<comment type="subcellular location">
    <subcellularLocation>
        <location evidence="1 7">Cell membrane</location>
        <topology evidence="1 7">Multi-pass membrane protein</topology>
    </subcellularLocation>
</comment>
<feature type="transmembrane region" description="Helical" evidence="7">
    <location>
        <begin position="104"/>
        <end position="127"/>
    </location>
</feature>
<sequence length="236" mass="25231">MRRTEPEAQTPLEQSVRARKVLPRVLLGVGAVGVLVLVLVLTGWGASLWEVFSDRERVQRVLDGAGALAPVLYVGLLILQAVIAPLPAPAVAMAGGYGFGVAEGFLLTWAGCLAGGVISFGLSRLFGRGLVAQSPRTVRLDRFVEEHGVALIFVLRLIPLVSFDAISYAAGLSSIRFRSFLLATALGMMPGTFAFVYLGGSEPGLLTWAVLLGLAVLAGAAYLFQRRFLRVRPRVR</sequence>
<feature type="transmembrane region" description="Helical" evidence="7">
    <location>
        <begin position="180"/>
        <end position="199"/>
    </location>
</feature>
<dbReference type="PANTHER" id="PTHR12677:SF59">
    <property type="entry name" value="GOLGI APPARATUS MEMBRANE PROTEIN TVP38-RELATED"/>
    <property type="match status" value="1"/>
</dbReference>
<dbReference type="Pfam" id="PF09335">
    <property type="entry name" value="VTT_dom"/>
    <property type="match status" value="1"/>
</dbReference>
<feature type="transmembrane region" description="Helical" evidence="7">
    <location>
        <begin position="67"/>
        <end position="92"/>
    </location>
</feature>
<evidence type="ECO:0000256" key="3">
    <source>
        <dbReference type="ARBA" id="ARBA00022475"/>
    </source>
</evidence>
<reference evidence="9" key="1">
    <citation type="submission" date="2020-02" db="EMBL/GenBank/DDBJ databases">
        <authorList>
            <person name="Meier V. D."/>
        </authorList>
    </citation>
    <scope>NUCLEOTIDE SEQUENCE</scope>
    <source>
        <strain evidence="9">AVDCRST_MAG03</strain>
    </source>
</reference>
<accession>A0A6J4NYG7</accession>
<keyword evidence="5 7" id="KW-1133">Transmembrane helix</keyword>
<keyword evidence="6 7" id="KW-0472">Membrane</keyword>
<evidence type="ECO:0000256" key="7">
    <source>
        <dbReference type="RuleBase" id="RU366058"/>
    </source>
</evidence>
<evidence type="ECO:0000313" key="9">
    <source>
        <dbReference type="EMBL" id="CAA9401077.1"/>
    </source>
</evidence>
<feature type="transmembrane region" description="Helical" evidence="7">
    <location>
        <begin position="147"/>
        <end position="168"/>
    </location>
</feature>
<dbReference type="PANTHER" id="PTHR12677">
    <property type="entry name" value="GOLGI APPARATUS MEMBRANE PROTEIN TVP38-RELATED"/>
    <property type="match status" value="1"/>
</dbReference>
<organism evidence="9">
    <name type="scientific">uncultured Rubrobacteraceae bacterium</name>
    <dbReference type="NCBI Taxonomy" id="349277"/>
    <lineage>
        <taxon>Bacteria</taxon>
        <taxon>Bacillati</taxon>
        <taxon>Actinomycetota</taxon>
        <taxon>Rubrobacteria</taxon>
        <taxon>Rubrobacterales</taxon>
        <taxon>Rubrobacteraceae</taxon>
        <taxon>environmental samples</taxon>
    </lineage>
</organism>
<dbReference type="EMBL" id="CADCUT010000068">
    <property type="protein sequence ID" value="CAA9401077.1"/>
    <property type="molecule type" value="Genomic_DNA"/>
</dbReference>
<dbReference type="GO" id="GO:0005886">
    <property type="term" value="C:plasma membrane"/>
    <property type="evidence" value="ECO:0007669"/>
    <property type="project" value="UniProtKB-SubCell"/>
</dbReference>
<dbReference type="InterPro" id="IPR015414">
    <property type="entry name" value="TMEM64"/>
</dbReference>
<evidence type="ECO:0000256" key="1">
    <source>
        <dbReference type="ARBA" id="ARBA00004651"/>
    </source>
</evidence>
<comment type="similarity">
    <text evidence="2 7">Belongs to the TVP38/TMEM64 family.</text>
</comment>
<keyword evidence="4 7" id="KW-0812">Transmembrane</keyword>
<evidence type="ECO:0000256" key="5">
    <source>
        <dbReference type="ARBA" id="ARBA00022989"/>
    </source>
</evidence>
<keyword evidence="3 7" id="KW-1003">Cell membrane</keyword>
<feature type="domain" description="VTT" evidence="8">
    <location>
        <begin position="87"/>
        <end position="199"/>
    </location>
</feature>